<reference evidence="1 2" key="1">
    <citation type="submission" date="2018-06" db="EMBL/GenBank/DDBJ databases">
        <authorList>
            <consortium name="Pathogen Informatics"/>
            <person name="Doyle S."/>
        </authorList>
    </citation>
    <scope>NUCLEOTIDE SEQUENCE [LARGE SCALE GENOMIC DNA]</scope>
    <source>
        <strain evidence="1 2">NCTC12360</strain>
    </source>
</reference>
<dbReference type="Proteomes" id="UP000254807">
    <property type="component" value="Unassembled WGS sequence"/>
</dbReference>
<dbReference type="EMBL" id="UFYW01000001">
    <property type="protein sequence ID" value="STD82104.1"/>
    <property type="molecule type" value="Genomic_DNA"/>
</dbReference>
<evidence type="ECO:0000313" key="2">
    <source>
        <dbReference type="Proteomes" id="UP000254807"/>
    </source>
</evidence>
<gene>
    <name evidence="1" type="ORF">NCTC12360_00523</name>
</gene>
<name>A0A376GYW4_ENTGA</name>
<proteinExistence type="predicted"/>
<accession>A0A376GYW4</accession>
<dbReference type="AlphaFoldDB" id="A0A376GYW4"/>
<evidence type="ECO:0000313" key="1">
    <source>
        <dbReference type="EMBL" id="STD82104.1"/>
    </source>
</evidence>
<keyword evidence="2" id="KW-1185">Reference proteome</keyword>
<protein>
    <submittedName>
        <fullName evidence="1">Uncharacterized protein</fullName>
    </submittedName>
</protein>
<sequence length="203" mass="24620">MELEEYVDRYIEIIKTGVTRLYPECDLTSRRSLNLLHNEYLLAVQEYDCYVAKHKHKPDYHVLIEYFEEWRINRSELFQENERVISEQDFLEYYLNDVKSSRLLKASEYTEEDYRFILKRERYLASQMFKNNCPGIYGYQELNIRQSKKRQDYCLNVLKKRFEIDCADFYVGVCSSCLACLRIQENRLKETDTLFTRLIICLV</sequence>
<dbReference type="RefSeq" id="WP_258863339.1">
    <property type="nucleotide sequence ID" value="NZ_JBHULA010000013.1"/>
</dbReference>
<organism evidence="1 2">
    <name type="scientific">Enterococcus gallinarum</name>
    <dbReference type="NCBI Taxonomy" id="1353"/>
    <lineage>
        <taxon>Bacteria</taxon>
        <taxon>Bacillati</taxon>
        <taxon>Bacillota</taxon>
        <taxon>Bacilli</taxon>
        <taxon>Lactobacillales</taxon>
        <taxon>Enterococcaceae</taxon>
        <taxon>Enterococcus</taxon>
    </lineage>
</organism>